<proteinExistence type="predicted"/>
<gene>
    <name evidence="1" type="ORF">NQ176_g4592</name>
</gene>
<dbReference type="Proteomes" id="UP001143910">
    <property type="component" value="Unassembled WGS sequence"/>
</dbReference>
<sequence>MPLQTMILPAAQPALVETVHAVAQAGGVAMVQLIVVLVALPIAMQKQNAASLQRSLAKTARLASAAANLDFAVPRSYSVNRIVIGYYEAWNARSKCHKTLPKELPLNALTHVNYAFAFIHPTSFLITTMDALTPGSLFNDFAELKVKKPSIQIWLSLGGWTFSDDGTPTQPVFGNIARNSFYRKVFASNLLGFLNEFGFDGVDIDWEYPGAPDRGGKPDDVQNFVLLMKEIRETFDSSGRKLGISFTIPASYWYLQWFDVKNLLKYADWTNLMSYDLHGVWDKNNTIGSQVLGHTNLTELQQSADLLWRAGVNPSQVSLGFGFYGRAFTLSNPSCTSPGCPFSGGAKPGPCTDTSGYLAWYEIQDILQKNPGIKLIHDKEAAVKYMTWDKDQWISFDDADTFKQKVEWADNLGFSGSLIWASDLDDYEWSAHSALLGKKISDVDPSAEKDELTEDPTPNLNQQFSKSCYRSKECSDVTMYSGKCDAGYSLMGYDAEGCKDKGNRVYGKTICCPSNSPPQYCVWRGGTNGAKDCNGQCHQGEMLVFSSKNGGKTDPRGALDEGDTKACGRGDKAFCCGTRAYADVNSVCRWTSCGSKCDTSEKELSSAVSLDNVEVMPFSDCHWIGQGDCAQNRCDESDITVATDPIGNNGLKQCLWGRKKSLCCKPNAGYPDDNQPTMCAGPRSCDSNLSNCEDDGLGGEDDDENRPLKRSIFDAVSTNDPLEYESLERRGPPRITSVLISDWLPQAAGWLSLTFSSAAYFSSGAFLKFQRRVGLPPLAYTITKDVCVNTVINRLDAISIQYTGFPTGLQMENDHSIEVQIVKAFIKTCVTGVLPSEARTVTAAIDYFKLQAAWNGQIMASLPSIGGKQPPTMNDRFYEVVGSKENTDPFYYLPKSMNNAKGKLFALEDVLGTKLKKLVTDVGVGTNAEKKKAKEDLMQSVREIPAIFEVLNEPEVVIKATAVLLNLGREAKLMEDIWGLVGLTSMWAEFRQDWLQSVESHSSTRYSEILSDVYNLAVKQKGISKSTMRTIASELKEFEKYSSAFDLSKWKK</sequence>
<keyword evidence="2" id="KW-1185">Reference proteome</keyword>
<evidence type="ECO:0000313" key="1">
    <source>
        <dbReference type="EMBL" id="KAJ2977051.1"/>
    </source>
</evidence>
<protein>
    <submittedName>
        <fullName evidence="1">Uncharacterized protein</fullName>
    </submittedName>
</protein>
<comment type="caution">
    <text evidence="1">The sequence shown here is derived from an EMBL/GenBank/DDBJ whole genome shotgun (WGS) entry which is preliminary data.</text>
</comment>
<reference evidence="1" key="1">
    <citation type="submission" date="2022-08" db="EMBL/GenBank/DDBJ databases">
        <title>Genome Sequence of Lecanicillium fungicola.</title>
        <authorList>
            <person name="Buettner E."/>
        </authorList>
    </citation>
    <scope>NUCLEOTIDE SEQUENCE</scope>
    <source>
        <strain evidence="1">Babe33</strain>
    </source>
</reference>
<dbReference type="EMBL" id="JANJQO010000512">
    <property type="protein sequence ID" value="KAJ2977051.1"/>
    <property type="molecule type" value="Genomic_DNA"/>
</dbReference>
<name>A0ACC1NEW2_9HYPO</name>
<accession>A0ACC1NEW2</accession>
<evidence type="ECO:0000313" key="2">
    <source>
        <dbReference type="Proteomes" id="UP001143910"/>
    </source>
</evidence>
<organism evidence="1 2">
    <name type="scientific">Zarea fungicola</name>
    <dbReference type="NCBI Taxonomy" id="93591"/>
    <lineage>
        <taxon>Eukaryota</taxon>
        <taxon>Fungi</taxon>
        <taxon>Dikarya</taxon>
        <taxon>Ascomycota</taxon>
        <taxon>Pezizomycotina</taxon>
        <taxon>Sordariomycetes</taxon>
        <taxon>Hypocreomycetidae</taxon>
        <taxon>Hypocreales</taxon>
        <taxon>Cordycipitaceae</taxon>
        <taxon>Zarea</taxon>
    </lineage>
</organism>